<dbReference type="RefSeq" id="WP_207671476.1">
    <property type="nucleotide sequence ID" value="NZ_JAFREM010000001.1"/>
</dbReference>
<dbReference type="Gene3D" id="1.10.260.40">
    <property type="entry name" value="lambda repressor-like DNA-binding domains"/>
    <property type="match status" value="1"/>
</dbReference>
<keyword evidence="5" id="KW-1185">Reference proteome</keyword>
<dbReference type="CDD" id="cd00093">
    <property type="entry name" value="HTH_XRE"/>
    <property type="match status" value="1"/>
</dbReference>
<evidence type="ECO:0000313" key="4">
    <source>
        <dbReference type="EMBL" id="MBO1304528.1"/>
    </source>
</evidence>
<feature type="domain" description="HTH cro/C1-type" evidence="3">
    <location>
        <begin position="10"/>
        <end position="64"/>
    </location>
</feature>
<protein>
    <submittedName>
        <fullName evidence="4">Helix-turn-helix domain-containing protein</fullName>
    </submittedName>
</protein>
<dbReference type="SMART" id="SM00530">
    <property type="entry name" value="HTH_XRE"/>
    <property type="match status" value="1"/>
</dbReference>
<dbReference type="PANTHER" id="PTHR46558:SF11">
    <property type="entry name" value="HTH-TYPE TRANSCRIPTIONAL REGULATOR XRE"/>
    <property type="match status" value="1"/>
</dbReference>
<name>A0ABS3L4H5_9ENTE</name>
<dbReference type="Proteomes" id="UP000664601">
    <property type="component" value="Unassembled WGS sequence"/>
</dbReference>
<evidence type="ECO:0000313" key="5">
    <source>
        <dbReference type="Proteomes" id="UP000664601"/>
    </source>
</evidence>
<dbReference type="SUPFAM" id="SSF47413">
    <property type="entry name" value="lambda repressor-like DNA-binding domains"/>
    <property type="match status" value="1"/>
</dbReference>
<keyword evidence="1" id="KW-0238">DNA-binding</keyword>
<keyword evidence="2" id="KW-1133">Transmembrane helix</keyword>
<evidence type="ECO:0000256" key="1">
    <source>
        <dbReference type="ARBA" id="ARBA00023125"/>
    </source>
</evidence>
<sequence>MDQAKIGKFFKVLRMEKQLTQEQFAEIMSVSNRTVSRWETGANMPDLDVLIQIADYYEVEIAEIIDGERKSEKMNEELKETTLKVADYSNEERKKLTKRMHILFLLGAIASALFIILDLMGVADTGFTETIASFALGFSFGMLVVGVIVTSQYMIKIRKFKQRLLNR</sequence>
<feature type="transmembrane region" description="Helical" evidence="2">
    <location>
        <begin position="102"/>
        <end position="122"/>
    </location>
</feature>
<dbReference type="InterPro" id="IPR010982">
    <property type="entry name" value="Lambda_DNA-bd_dom_sf"/>
</dbReference>
<evidence type="ECO:0000259" key="3">
    <source>
        <dbReference type="PROSITE" id="PS50943"/>
    </source>
</evidence>
<dbReference type="Pfam" id="PF01381">
    <property type="entry name" value="HTH_3"/>
    <property type="match status" value="1"/>
</dbReference>
<gene>
    <name evidence="4" type="ORF">JZO70_00025</name>
</gene>
<dbReference type="PROSITE" id="PS50943">
    <property type="entry name" value="HTH_CROC1"/>
    <property type="match status" value="1"/>
</dbReference>
<dbReference type="InterPro" id="IPR001387">
    <property type="entry name" value="Cro/C1-type_HTH"/>
</dbReference>
<proteinExistence type="predicted"/>
<dbReference type="PANTHER" id="PTHR46558">
    <property type="entry name" value="TRACRIPTIONAL REGULATORY PROTEIN-RELATED-RELATED"/>
    <property type="match status" value="1"/>
</dbReference>
<reference evidence="4 5" key="1">
    <citation type="submission" date="2021-03" db="EMBL/GenBank/DDBJ databases">
        <title>Enterococcal diversity collection.</title>
        <authorList>
            <person name="Gilmore M.S."/>
            <person name="Schwartzman J."/>
            <person name="Van Tyne D."/>
            <person name="Martin M."/>
            <person name="Earl A.M."/>
            <person name="Manson A.L."/>
            <person name="Straub T."/>
            <person name="Salamzade R."/>
            <person name="Saavedra J."/>
            <person name="Lebreton F."/>
            <person name="Prichula J."/>
            <person name="Schaufler K."/>
            <person name="Gaca A."/>
            <person name="Sgardioli B."/>
            <person name="Wagenaar J."/>
            <person name="Strong T."/>
        </authorList>
    </citation>
    <scope>NUCLEOTIDE SEQUENCE [LARGE SCALE GENOMIC DNA]</scope>
    <source>
        <strain evidence="4 5">669A</strain>
    </source>
</reference>
<evidence type="ECO:0000256" key="2">
    <source>
        <dbReference type="SAM" id="Phobius"/>
    </source>
</evidence>
<dbReference type="EMBL" id="JAFREM010000001">
    <property type="protein sequence ID" value="MBO1304528.1"/>
    <property type="molecule type" value="Genomic_DNA"/>
</dbReference>
<comment type="caution">
    <text evidence="4">The sequence shown here is derived from an EMBL/GenBank/DDBJ whole genome shotgun (WGS) entry which is preliminary data.</text>
</comment>
<organism evidence="4 5">
    <name type="scientific">Candidatus Enterococcus moelleringii</name>
    <dbReference type="NCBI Taxonomy" id="2815325"/>
    <lineage>
        <taxon>Bacteria</taxon>
        <taxon>Bacillati</taxon>
        <taxon>Bacillota</taxon>
        <taxon>Bacilli</taxon>
        <taxon>Lactobacillales</taxon>
        <taxon>Enterococcaceae</taxon>
        <taxon>Enterococcus</taxon>
    </lineage>
</organism>
<accession>A0ABS3L4H5</accession>
<keyword evidence="2" id="KW-0472">Membrane</keyword>
<feature type="transmembrane region" description="Helical" evidence="2">
    <location>
        <begin position="134"/>
        <end position="155"/>
    </location>
</feature>
<keyword evidence="2" id="KW-0812">Transmembrane</keyword>